<dbReference type="GO" id="GO:0016020">
    <property type="term" value="C:membrane"/>
    <property type="evidence" value="ECO:0007669"/>
    <property type="project" value="UniProtKB-SubCell"/>
</dbReference>
<dbReference type="Pfam" id="PF03379">
    <property type="entry name" value="CcmB"/>
    <property type="match status" value="1"/>
</dbReference>
<dbReference type="AlphaFoldDB" id="A0A369A9Y8"/>
<feature type="transmembrane region" description="Helical" evidence="6">
    <location>
        <begin position="191"/>
        <end position="214"/>
    </location>
</feature>
<accession>A0A369A9Y8</accession>
<evidence type="ECO:0000256" key="5">
    <source>
        <dbReference type="ARBA" id="ARBA00023136"/>
    </source>
</evidence>
<keyword evidence="5 6" id="KW-0472">Membrane</keyword>
<dbReference type="InterPro" id="IPR003544">
    <property type="entry name" value="Cyt_c_biogenesis_CcmB"/>
</dbReference>
<dbReference type="RefSeq" id="WP_037360125.1">
    <property type="nucleotide sequence ID" value="NZ_BHZF01000001.1"/>
</dbReference>
<feature type="transmembrane region" description="Helical" evidence="6">
    <location>
        <begin position="158"/>
        <end position="179"/>
    </location>
</feature>
<keyword evidence="4 6" id="KW-1133">Transmembrane helix</keyword>
<evidence type="ECO:0000256" key="3">
    <source>
        <dbReference type="ARBA" id="ARBA00022692"/>
    </source>
</evidence>
<comment type="caution">
    <text evidence="7">The sequence shown here is derived from an EMBL/GenBank/DDBJ whole genome shotgun (WGS) entry which is preliminary data.</text>
</comment>
<name>A0A369A9Y8_9FLAO</name>
<comment type="similarity">
    <text evidence="2">Belongs to the CcmB/CycW/HelB family.</text>
</comment>
<comment type="subcellular location">
    <subcellularLocation>
        <location evidence="1">Membrane</location>
        <topology evidence="1">Multi-pass membrane protein</topology>
    </subcellularLocation>
</comment>
<evidence type="ECO:0000256" key="2">
    <source>
        <dbReference type="ARBA" id="ARBA00010544"/>
    </source>
</evidence>
<dbReference type="GO" id="GO:0017004">
    <property type="term" value="P:cytochrome complex assembly"/>
    <property type="evidence" value="ECO:0007669"/>
    <property type="project" value="InterPro"/>
</dbReference>
<evidence type="ECO:0000313" key="7">
    <source>
        <dbReference type="EMBL" id="RCX05208.1"/>
    </source>
</evidence>
<dbReference type="Proteomes" id="UP000253517">
    <property type="component" value="Unassembled WGS sequence"/>
</dbReference>
<evidence type="ECO:0000313" key="8">
    <source>
        <dbReference type="Proteomes" id="UP000253517"/>
    </source>
</evidence>
<gene>
    <name evidence="7" type="ORF">DES35_101491</name>
</gene>
<feature type="transmembrane region" description="Helical" evidence="6">
    <location>
        <begin position="125"/>
        <end position="146"/>
    </location>
</feature>
<reference evidence="7 8" key="1">
    <citation type="submission" date="2018-07" db="EMBL/GenBank/DDBJ databases">
        <title>Genomic Encyclopedia of Type Strains, Phase IV (KMG-IV): sequencing the most valuable type-strain genomes for metagenomic binning, comparative biology and taxonomic classification.</title>
        <authorList>
            <person name="Goeker M."/>
        </authorList>
    </citation>
    <scope>NUCLEOTIDE SEQUENCE [LARGE SCALE GENOMIC DNA]</scope>
    <source>
        <strain evidence="7 8">DSM 21410</strain>
    </source>
</reference>
<evidence type="ECO:0000256" key="6">
    <source>
        <dbReference type="SAM" id="Phobius"/>
    </source>
</evidence>
<evidence type="ECO:0000256" key="4">
    <source>
        <dbReference type="ARBA" id="ARBA00022989"/>
    </source>
</evidence>
<sequence length="216" mass="24333">MHTLRQIIRLIAVDLRIEWREKHQLFSLILYITSSVFVAYMLLRNSQSPRVIISVFWIILCFGAITTTSRSLIREASQRFIFYYQTLDSRTLIISKIVVNTLMLSIISIFTAALFSLLFPIDYPIGYLISTSLLGSMAFASTLTLIAGISATVQGNTAIMAILSFPLLLPQLLVLIRISEALALSLSPSRYIISTLLLDVVTVALSLILFHFLWKE</sequence>
<keyword evidence="3 6" id="KW-0812">Transmembrane</keyword>
<feature type="transmembrane region" description="Helical" evidence="6">
    <location>
        <begin position="55"/>
        <end position="73"/>
    </location>
</feature>
<feature type="transmembrane region" description="Helical" evidence="6">
    <location>
        <begin position="25"/>
        <end position="43"/>
    </location>
</feature>
<keyword evidence="8" id="KW-1185">Reference proteome</keyword>
<dbReference type="GO" id="GO:0015232">
    <property type="term" value="F:heme transmembrane transporter activity"/>
    <property type="evidence" value="ECO:0007669"/>
    <property type="project" value="InterPro"/>
</dbReference>
<organism evidence="7 8">
    <name type="scientific">Schleiferia thermophila</name>
    <dbReference type="NCBI Taxonomy" id="884107"/>
    <lineage>
        <taxon>Bacteria</taxon>
        <taxon>Pseudomonadati</taxon>
        <taxon>Bacteroidota</taxon>
        <taxon>Flavobacteriia</taxon>
        <taxon>Flavobacteriales</taxon>
        <taxon>Schleiferiaceae</taxon>
        <taxon>Schleiferia</taxon>
    </lineage>
</organism>
<evidence type="ECO:0000256" key="1">
    <source>
        <dbReference type="ARBA" id="ARBA00004141"/>
    </source>
</evidence>
<dbReference type="EMBL" id="QPJS01000001">
    <property type="protein sequence ID" value="RCX05208.1"/>
    <property type="molecule type" value="Genomic_DNA"/>
</dbReference>
<protein>
    <submittedName>
        <fullName evidence="7">Heme exporter protein B</fullName>
    </submittedName>
</protein>
<feature type="transmembrane region" description="Helical" evidence="6">
    <location>
        <begin position="93"/>
        <end position="119"/>
    </location>
</feature>
<proteinExistence type="inferred from homology"/>